<dbReference type="Gene3D" id="1.10.443.10">
    <property type="entry name" value="Intergrase catalytic core"/>
    <property type="match status" value="1"/>
</dbReference>
<keyword evidence="3" id="KW-1185">Reference proteome</keyword>
<keyword evidence="1" id="KW-0233">DNA recombination</keyword>
<evidence type="ECO:0000313" key="2">
    <source>
        <dbReference type="EMBL" id="KZS11805.1"/>
    </source>
</evidence>
<dbReference type="OrthoDB" id="6361724at2759"/>
<dbReference type="EMBL" id="LRGB01001557">
    <property type="protein sequence ID" value="KZS11805.1"/>
    <property type="molecule type" value="Genomic_DNA"/>
</dbReference>
<dbReference type="AlphaFoldDB" id="A0A164UYW3"/>
<protein>
    <recommendedName>
        <fullName evidence="4">Tyr recombinase domain-containing protein</fullName>
    </recommendedName>
</protein>
<reference evidence="2 3" key="1">
    <citation type="submission" date="2016-03" db="EMBL/GenBank/DDBJ databases">
        <title>EvidentialGene: Evidence-directed Construction of Genes on Genomes.</title>
        <authorList>
            <person name="Gilbert D.G."/>
            <person name="Choi J.-H."/>
            <person name="Mockaitis K."/>
            <person name="Colbourne J."/>
            <person name="Pfrender M."/>
        </authorList>
    </citation>
    <scope>NUCLEOTIDE SEQUENCE [LARGE SCALE GENOMIC DNA]</scope>
    <source>
        <strain evidence="2 3">Xinb3</strain>
        <tissue evidence="2">Complete organism</tissue>
    </source>
</reference>
<dbReference type="GO" id="GO:0015074">
    <property type="term" value="P:DNA integration"/>
    <property type="evidence" value="ECO:0007669"/>
    <property type="project" value="InterPro"/>
</dbReference>
<evidence type="ECO:0000256" key="1">
    <source>
        <dbReference type="ARBA" id="ARBA00023172"/>
    </source>
</evidence>
<dbReference type="SUPFAM" id="SSF56349">
    <property type="entry name" value="DNA breaking-rejoining enzymes"/>
    <property type="match status" value="1"/>
</dbReference>
<sequence>MRVSELASISFQCLSFGEAAASFSLLRLRKSQHSGPLLFFLSLFSLTVPAKENSCLQPSPVSCLQKYVSKSGSFRSMPCLALFIETRKPYHSVSSSTLGRWMKSCLSEAGIYVSIYSAHSTRGTAASMAAAAAVAVDSILRSASWASQSTFAPFYKRSISSNPVVNAVFSQTSSSHL</sequence>
<dbReference type="PANTHER" id="PTHR35617:SF3">
    <property type="entry name" value="CORE-BINDING (CB) DOMAIN-CONTAINING PROTEIN"/>
    <property type="match status" value="1"/>
</dbReference>
<dbReference type="GO" id="GO:0006310">
    <property type="term" value="P:DNA recombination"/>
    <property type="evidence" value="ECO:0007669"/>
    <property type="project" value="UniProtKB-KW"/>
</dbReference>
<dbReference type="InterPro" id="IPR013762">
    <property type="entry name" value="Integrase-like_cat_sf"/>
</dbReference>
<accession>A0A164UYW3</accession>
<evidence type="ECO:0000313" key="3">
    <source>
        <dbReference type="Proteomes" id="UP000076858"/>
    </source>
</evidence>
<dbReference type="GO" id="GO:0003677">
    <property type="term" value="F:DNA binding"/>
    <property type="evidence" value="ECO:0007669"/>
    <property type="project" value="InterPro"/>
</dbReference>
<name>A0A164UYW3_9CRUS</name>
<dbReference type="InterPro" id="IPR011010">
    <property type="entry name" value="DNA_brk_join_enz"/>
</dbReference>
<gene>
    <name evidence="2" type="ORF">APZ42_023422</name>
</gene>
<dbReference type="Proteomes" id="UP000076858">
    <property type="component" value="Unassembled WGS sequence"/>
</dbReference>
<dbReference type="PANTHER" id="PTHR35617">
    <property type="entry name" value="PHAGE_INTEGRASE DOMAIN-CONTAINING PROTEIN"/>
    <property type="match status" value="1"/>
</dbReference>
<proteinExistence type="predicted"/>
<comment type="caution">
    <text evidence="2">The sequence shown here is derived from an EMBL/GenBank/DDBJ whole genome shotgun (WGS) entry which is preliminary data.</text>
</comment>
<evidence type="ECO:0008006" key="4">
    <source>
        <dbReference type="Google" id="ProtNLM"/>
    </source>
</evidence>
<organism evidence="2 3">
    <name type="scientific">Daphnia magna</name>
    <dbReference type="NCBI Taxonomy" id="35525"/>
    <lineage>
        <taxon>Eukaryota</taxon>
        <taxon>Metazoa</taxon>
        <taxon>Ecdysozoa</taxon>
        <taxon>Arthropoda</taxon>
        <taxon>Crustacea</taxon>
        <taxon>Branchiopoda</taxon>
        <taxon>Diplostraca</taxon>
        <taxon>Cladocera</taxon>
        <taxon>Anomopoda</taxon>
        <taxon>Daphniidae</taxon>
        <taxon>Daphnia</taxon>
    </lineage>
</organism>